<reference evidence="1 2" key="1">
    <citation type="journal article" date="2014" name="Appl. Environ. Microbiol.">
        <title>Comparative genomic and morphological analysis of Listeria phages isolated from farm environments.</title>
        <authorList>
            <person name="Denes T."/>
            <person name="Vongkamjan K."/>
            <person name="Ackermann H.W."/>
            <person name="Moreno Switt A.I."/>
            <person name="Wiedmann M."/>
            <person name="den Bakker H.C."/>
        </authorList>
    </citation>
    <scope>NUCLEOTIDE SEQUENCE [LARGE SCALE GENOMIC DNA]</scope>
</reference>
<gene>
    <name evidence="1" type="ORF">LP114_091</name>
</gene>
<sequence length="77" mass="8477">MVKMYPVLADIVGFCRELRMCGMRLNDGHGVSKVSIELSNGNWSLIVVKNSGDGNGISFMSINGVEIVAWEMKEERG</sequence>
<dbReference type="KEGG" id="vg:19736263"/>
<dbReference type="GeneID" id="19736263"/>
<organism evidence="1 2">
    <name type="scientific">Listeria phage LP-114</name>
    <dbReference type="NCBI Taxonomy" id="1458857"/>
    <lineage>
        <taxon>Viruses</taxon>
        <taxon>Duplodnaviria</taxon>
        <taxon>Heunggongvirae</taxon>
        <taxon>Uroviricota</taxon>
        <taxon>Caudoviricetes</taxon>
        <taxon>Homburgvirus</taxon>
        <taxon>Homburgvirus LP114</taxon>
    </lineage>
</organism>
<protein>
    <submittedName>
        <fullName evidence="1">Uncharacterized protein</fullName>
    </submittedName>
</protein>
<proteinExistence type="predicted"/>
<dbReference type="RefSeq" id="YP_009045145.1">
    <property type="nucleotide sequence ID" value="NC_024392.1"/>
</dbReference>
<name>A0A059T646_9CAUD</name>
<evidence type="ECO:0000313" key="1">
    <source>
        <dbReference type="EMBL" id="AHL18679.1"/>
    </source>
</evidence>
<evidence type="ECO:0000313" key="2">
    <source>
        <dbReference type="Proteomes" id="UP000026991"/>
    </source>
</evidence>
<dbReference type="Proteomes" id="UP000026991">
    <property type="component" value="Segment"/>
</dbReference>
<keyword evidence="2" id="KW-1185">Reference proteome</keyword>
<dbReference type="OrthoDB" id="20156at10239"/>
<dbReference type="EMBL" id="KJ094021">
    <property type="protein sequence ID" value="AHL18679.1"/>
    <property type="molecule type" value="Genomic_DNA"/>
</dbReference>
<accession>A0A059T646</accession>